<feature type="transmembrane region" description="Helical" evidence="1">
    <location>
        <begin position="106"/>
        <end position="124"/>
    </location>
</feature>
<reference evidence="2 3" key="1">
    <citation type="journal article" date="2016" name="Mol. Biol. Evol.">
        <title>Comparative Genomics of Early-Diverging Mushroom-Forming Fungi Provides Insights into the Origins of Lignocellulose Decay Capabilities.</title>
        <authorList>
            <person name="Nagy L.G."/>
            <person name="Riley R."/>
            <person name="Tritt A."/>
            <person name="Adam C."/>
            <person name="Daum C."/>
            <person name="Floudas D."/>
            <person name="Sun H."/>
            <person name="Yadav J.S."/>
            <person name="Pangilinan J."/>
            <person name="Larsson K.H."/>
            <person name="Matsuura K."/>
            <person name="Barry K."/>
            <person name="Labutti K."/>
            <person name="Kuo R."/>
            <person name="Ohm R.A."/>
            <person name="Bhattacharya S.S."/>
            <person name="Shirouzu T."/>
            <person name="Yoshinaga Y."/>
            <person name="Martin F.M."/>
            <person name="Grigoriev I.V."/>
            <person name="Hibbett D.S."/>
        </authorList>
    </citation>
    <scope>NUCLEOTIDE SEQUENCE [LARGE SCALE GENOMIC DNA]</scope>
    <source>
        <strain evidence="2 3">HHB12733</strain>
    </source>
</reference>
<dbReference type="Proteomes" id="UP000076842">
    <property type="component" value="Unassembled WGS sequence"/>
</dbReference>
<sequence length="233" mass="25635">MGSKHVYTAAGTAPAASGSFKEMKEEWTNSTIAGKVLNILFLLTYLSAIAVLFCYCIMVGRLIYSRAPWGTLVQVSGWTHHGSLAFVSTFMAGIKKKMNPQRYQRLNLYVSNWYSAFLLVLWFVPTVVSLNAQPSCDPDSDWWKSLEAIPDRGLELPEACKTSLAIVSLSAANTTILAVIIIVALIFPAEKGQKAPLDGYLKRLLGRKDPEPTPAEEDQALLEVEMHTAPVDV</sequence>
<keyword evidence="3" id="KW-1185">Reference proteome</keyword>
<feature type="transmembrane region" description="Helical" evidence="1">
    <location>
        <begin position="39"/>
        <end position="63"/>
    </location>
</feature>
<organism evidence="2 3">
    <name type="scientific">Calocera cornea HHB12733</name>
    <dbReference type="NCBI Taxonomy" id="1353952"/>
    <lineage>
        <taxon>Eukaryota</taxon>
        <taxon>Fungi</taxon>
        <taxon>Dikarya</taxon>
        <taxon>Basidiomycota</taxon>
        <taxon>Agaricomycotina</taxon>
        <taxon>Dacrymycetes</taxon>
        <taxon>Dacrymycetales</taxon>
        <taxon>Dacrymycetaceae</taxon>
        <taxon>Calocera</taxon>
    </lineage>
</organism>
<dbReference type="AlphaFoldDB" id="A0A165CUV0"/>
<name>A0A165CUV0_9BASI</name>
<keyword evidence="1" id="KW-0812">Transmembrane</keyword>
<feature type="transmembrane region" description="Helical" evidence="1">
    <location>
        <begin position="164"/>
        <end position="187"/>
    </location>
</feature>
<evidence type="ECO:0000313" key="3">
    <source>
        <dbReference type="Proteomes" id="UP000076842"/>
    </source>
</evidence>
<evidence type="ECO:0000313" key="2">
    <source>
        <dbReference type="EMBL" id="KZT51435.1"/>
    </source>
</evidence>
<keyword evidence="1" id="KW-1133">Transmembrane helix</keyword>
<proteinExistence type="predicted"/>
<dbReference type="EMBL" id="KV424108">
    <property type="protein sequence ID" value="KZT51435.1"/>
    <property type="molecule type" value="Genomic_DNA"/>
</dbReference>
<gene>
    <name evidence="2" type="ORF">CALCODRAFT_521382</name>
</gene>
<accession>A0A165CUV0</accession>
<protein>
    <submittedName>
        <fullName evidence="2">Uncharacterized protein</fullName>
    </submittedName>
</protein>
<evidence type="ECO:0000256" key="1">
    <source>
        <dbReference type="SAM" id="Phobius"/>
    </source>
</evidence>
<keyword evidence="1" id="KW-0472">Membrane</keyword>
<feature type="transmembrane region" description="Helical" evidence="1">
    <location>
        <begin position="75"/>
        <end position="94"/>
    </location>
</feature>
<dbReference type="InParanoid" id="A0A165CUV0"/>